<dbReference type="STRING" id="1120976.SAMN03080606_02226"/>
<comment type="similarity">
    <text evidence="1">Belongs to the thioester dehydratase family. FabZ subfamily.</text>
</comment>
<dbReference type="GO" id="GO:0016829">
    <property type="term" value="F:lyase activity"/>
    <property type="evidence" value="ECO:0007669"/>
    <property type="project" value="UniProtKB-KW"/>
</dbReference>
<organism evidence="3 4">
    <name type="scientific">Alkaliphilus peptidifermentans DSM 18978</name>
    <dbReference type="NCBI Taxonomy" id="1120976"/>
    <lineage>
        <taxon>Bacteria</taxon>
        <taxon>Bacillati</taxon>
        <taxon>Bacillota</taxon>
        <taxon>Clostridia</taxon>
        <taxon>Peptostreptococcales</taxon>
        <taxon>Natronincolaceae</taxon>
        <taxon>Alkaliphilus</taxon>
    </lineage>
</organism>
<dbReference type="Proteomes" id="UP000198636">
    <property type="component" value="Unassembled WGS sequence"/>
</dbReference>
<dbReference type="InterPro" id="IPR013114">
    <property type="entry name" value="FabA_FabZ"/>
</dbReference>
<dbReference type="CDD" id="cd01288">
    <property type="entry name" value="FabZ"/>
    <property type="match status" value="1"/>
</dbReference>
<dbReference type="Pfam" id="PF07977">
    <property type="entry name" value="FabA"/>
    <property type="match status" value="1"/>
</dbReference>
<dbReference type="Gene3D" id="3.10.129.10">
    <property type="entry name" value="Hotdog Thioesterase"/>
    <property type="match status" value="1"/>
</dbReference>
<dbReference type="EMBL" id="FMUS01000013">
    <property type="protein sequence ID" value="SCY70334.1"/>
    <property type="molecule type" value="Genomic_DNA"/>
</dbReference>
<dbReference type="NCBIfam" id="NF000582">
    <property type="entry name" value="PRK00006.1"/>
    <property type="match status" value="1"/>
</dbReference>
<keyword evidence="4" id="KW-1185">Reference proteome</keyword>
<name>A0A1G5I3B3_9FIRM</name>
<accession>A0A1G5I3B3</accession>
<gene>
    <name evidence="3" type="ORF">SAMN03080606_02226</name>
</gene>
<dbReference type="PANTHER" id="PTHR30272">
    <property type="entry name" value="3-HYDROXYACYL-[ACYL-CARRIER-PROTEIN] DEHYDRATASE"/>
    <property type="match status" value="1"/>
</dbReference>
<evidence type="ECO:0000256" key="1">
    <source>
        <dbReference type="ARBA" id="ARBA00009174"/>
    </source>
</evidence>
<dbReference type="AlphaFoldDB" id="A0A1G5I3B3"/>
<dbReference type="OrthoDB" id="9772788at2"/>
<dbReference type="InterPro" id="IPR029069">
    <property type="entry name" value="HotDog_dom_sf"/>
</dbReference>
<evidence type="ECO:0000313" key="4">
    <source>
        <dbReference type="Proteomes" id="UP000198636"/>
    </source>
</evidence>
<dbReference type="SUPFAM" id="SSF54637">
    <property type="entry name" value="Thioesterase/thiol ester dehydrase-isomerase"/>
    <property type="match status" value="1"/>
</dbReference>
<sequence length="148" mass="16620">MITFDKIRRYLKQEAPFVFIDKVLEYEVDKRIVALKNVSGGELFSSLHFPEKAIYPGVFLVESVAQTTAVLCYISRKDEESQDTQYLALGGIQQFQFIKPVKPGDSLIIQVDITKRIANMVLVKAVITVDKAVVACGQLSFGVMKDEE</sequence>
<keyword evidence="2" id="KW-0456">Lyase</keyword>
<protein>
    <submittedName>
        <fullName evidence="3">3-hydroxyacyl-[acyl-carrier-protein] dehydratase</fullName>
    </submittedName>
</protein>
<dbReference type="RefSeq" id="WP_091543309.1">
    <property type="nucleotide sequence ID" value="NZ_FMUS01000013.1"/>
</dbReference>
<dbReference type="PANTHER" id="PTHR30272:SF1">
    <property type="entry name" value="3-HYDROXYACYL-[ACYL-CARRIER-PROTEIN] DEHYDRATASE"/>
    <property type="match status" value="1"/>
</dbReference>
<proteinExistence type="inferred from homology"/>
<reference evidence="3 4" key="1">
    <citation type="submission" date="2016-10" db="EMBL/GenBank/DDBJ databases">
        <authorList>
            <person name="de Groot N.N."/>
        </authorList>
    </citation>
    <scope>NUCLEOTIDE SEQUENCE [LARGE SCALE GENOMIC DNA]</scope>
    <source>
        <strain evidence="3 4">DSM 18978</strain>
    </source>
</reference>
<evidence type="ECO:0000313" key="3">
    <source>
        <dbReference type="EMBL" id="SCY70334.1"/>
    </source>
</evidence>
<evidence type="ECO:0000256" key="2">
    <source>
        <dbReference type="ARBA" id="ARBA00023239"/>
    </source>
</evidence>